<feature type="compositionally biased region" description="Low complexity" evidence="2">
    <location>
        <begin position="245"/>
        <end position="264"/>
    </location>
</feature>
<gene>
    <name evidence="4" type="ORF">WG66_5583</name>
</gene>
<dbReference type="InterPro" id="IPR001841">
    <property type="entry name" value="Znf_RING"/>
</dbReference>
<feature type="compositionally biased region" description="Low complexity" evidence="2">
    <location>
        <begin position="384"/>
        <end position="399"/>
    </location>
</feature>
<protein>
    <recommendedName>
        <fullName evidence="3">RING-type domain-containing protein</fullName>
    </recommendedName>
</protein>
<keyword evidence="1" id="KW-0863">Zinc-finger</keyword>
<feature type="region of interest" description="Disordered" evidence="2">
    <location>
        <begin position="1"/>
        <end position="23"/>
    </location>
</feature>
<feature type="region of interest" description="Disordered" evidence="2">
    <location>
        <begin position="57"/>
        <end position="95"/>
    </location>
</feature>
<evidence type="ECO:0000313" key="5">
    <source>
        <dbReference type="Proteomes" id="UP000054988"/>
    </source>
</evidence>
<feature type="region of interest" description="Disordered" evidence="2">
    <location>
        <begin position="311"/>
        <end position="336"/>
    </location>
</feature>
<keyword evidence="1" id="KW-0862">Zinc</keyword>
<dbReference type="PROSITE" id="PS50089">
    <property type="entry name" value="ZF_RING_2"/>
    <property type="match status" value="1"/>
</dbReference>
<organism evidence="4 5">
    <name type="scientific">Moniliophthora roreri</name>
    <name type="common">Frosty pod rot fungus</name>
    <name type="synonym">Monilia roreri</name>
    <dbReference type="NCBI Taxonomy" id="221103"/>
    <lineage>
        <taxon>Eukaryota</taxon>
        <taxon>Fungi</taxon>
        <taxon>Dikarya</taxon>
        <taxon>Basidiomycota</taxon>
        <taxon>Agaricomycotina</taxon>
        <taxon>Agaricomycetes</taxon>
        <taxon>Agaricomycetidae</taxon>
        <taxon>Agaricales</taxon>
        <taxon>Marasmiineae</taxon>
        <taxon>Marasmiaceae</taxon>
        <taxon>Moniliophthora</taxon>
    </lineage>
</organism>
<evidence type="ECO:0000256" key="2">
    <source>
        <dbReference type="SAM" id="MobiDB-lite"/>
    </source>
</evidence>
<keyword evidence="1" id="KW-0479">Metal-binding</keyword>
<comment type="caution">
    <text evidence="4">The sequence shown here is derived from an EMBL/GenBank/DDBJ whole genome shotgun (WGS) entry which is preliminary data.</text>
</comment>
<dbReference type="GO" id="GO:0008270">
    <property type="term" value="F:zinc ion binding"/>
    <property type="evidence" value="ECO:0007669"/>
    <property type="project" value="UniProtKB-KW"/>
</dbReference>
<accession>A0A0W0FZP1</accession>
<dbReference type="AlphaFoldDB" id="A0A0W0FZP1"/>
<feature type="region of interest" description="Disordered" evidence="2">
    <location>
        <begin position="186"/>
        <end position="205"/>
    </location>
</feature>
<feature type="region of interest" description="Disordered" evidence="2">
    <location>
        <begin position="244"/>
        <end position="264"/>
    </location>
</feature>
<dbReference type="SUPFAM" id="SSF57850">
    <property type="entry name" value="RING/U-box"/>
    <property type="match status" value="1"/>
</dbReference>
<reference evidence="4 5" key="1">
    <citation type="submission" date="2015-12" db="EMBL/GenBank/DDBJ databases">
        <title>Draft genome sequence of Moniliophthora roreri, the causal agent of frosty pod rot of cacao.</title>
        <authorList>
            <person name="Aime M.C."/>
            <person name="Diaz-Valderrama J.R."/>
            <person name="Kijpornyongpan T."/>
            <person name="Phillips-Mora W."/>
        </authorList>
    </citation>
    <scope>NUCLEOTIDE SEQUENCE [LARGE SCALE GENOMIC DNA]</scope>
    <source>
        <strain evidence="4 5">MCA 2952</strain>
    </source>
</reference>
<feature type="compositionally biased region" description="Polar residues" evidence="2">
    <location>
        <begin position="1"/>
        <end position="12"/>
    </location>
</feature>
<evidence type="ECO:0000313" key="4">
    <source>
        <dbReference type="EMBL" id="KTB41791.1"/>
    </source>
</evidence>
<dbReference type="EMBL" id="LATX01001424">
    <property type="protein sequence ID" value="KTB41791.1"/>
    <property type="molecule type" value="Genomic_DNA"/>
</dbReference>
<dbReference type="Gene3D" id="3.30.40.10">
    <property type="entry name" value="Zinc/RING finger domain, C3HC4 (zinc finger)"/>
    <property type="match status" value="1"/>
</dbReference>
<name>A0A0W0FZP1_MONRR</name>
<feature type="domain" description="RING-type" evidence="3">
    <location>
        <begin position="130"/>
        <end position="171"/>
    </location>
</feature>
<evidence type="ECO:0000259" key="3">
    <source>
        <dbReference type="PROSITE" id="PS50089"/>
    </source>
</evidence>
<dbReference type="eggNOG" id="ENOG502T137">
    <property type="taxonomic scope" value="Eukaryota"/>
</dbReference>
<dbReference type="InterPro" id="IPR013083">
    <property type="entry name" value="Znf_RING/FYVE/PHD"/>
</dbReference>
<feature type="region of interest" description="Disordered" evidence="2">
    <location>
        <begin position="351"/>
        <end position="412"/>
    </location>
</feature>
<proteinExistence type="predicted"/>
<dbReference type="Proteomes" id="UP000054988">
    <property type="component" value="Unassembled WGS sequence"/>
</dbReference>
<evidence type="ECO:0000256" key="1">
    <source>
        <dbReference type="PROSITE-ProRule" id="PRU00175"/>
    </source>
</evidence>
<sequence length="451" mass="49264">MAASFPSNTTSCRFPLPRRPPLTPIRLDSIAEIPEFDVNPDDNDGLNVRLNLGAESPGSILNSGMTSSPVSEPQSSSSTAHSQSDDEWSRSGLAVHTNVPTRARDWRSSSFEEKQKKRRKLARETVDRDCGICFEIAVSPSRALCCGKLFCYEHICDWLHGSASDGRCPSCGTPCTVDTGVLSLASPTLRSPSNTPTDATPLSSLKALPTTTPVNELVEMKFPRPAPLHIEVLSERFLNSRRKISSASSNGSSPQSTSPSSTVVGSAISDDYAKLGEFFKSRDRAWTDTDELLLAETARILRRKLQAEARLSSSSCVTSDEDDDPGKGTVCRRNSEDSHIYSPRALEATISDVIERDKTPTQSSCGTEAARQKVYIGHQRRRQSISPRRSSRSSSVSRSFTRTMQPVTDYSAIPPAQPELKAPLVSHVPFDGLERVLSLIGMIIVYYVLLA</sequence>
<feature type="compositionally biased region" description="Low complexity" evidence="2">
    <location>
        <begin position="67"/>
        <end position="82"/>
    </location>
</feature>